<keyword evidence="3" id="KW-1185">Reference proteome</keyword>
<feature type="compositionally biased region" description="Polar residues" evidence="1">
    <location>
        <begin position="554"/>
        <end position="563"/>
    </location>
</feature>
<protein>
    <submittedName>
        <fullName evidence="2">Uncharacterized protein</fullName>
    </submittedName>
</protein>
<evidence type="ECO:0000313" key="3">
    <source>
        <dbReference type="Proteomes" id="UP000266841"/>
    </source>
</evidence>
<proteinExistence type="predicted"/>
<gene>
    <name evidence="2" type="ORF">THAOC_14838</name>
</gene>
<organism evidence="2 3">
    <name type="scientific">Thalassiosira oceanica</name>
    <name type="common">Marine diatom</name>
    <dbReference type="NCBI Taxonomy" id="159749"/>
    <lineage>
        <taxon>Eukaryota</taxon>
        <taxon>Sar</taxon>
        <taxon>Stramenopiles</taxon>
        <taxon>Ochrophyta</taxon>
        <taxon>Bacillariophyta</taxon>
        <taxon>Coscinodiscophyceae</taxon>
        <taxon>Thalassiosirophycidae</taxon>
        <taxon>Thalassiosirales</taxon>
        <taxon>Thalassiosiraceae</taxon>
        <taxon>Thalassiosira</taxon>
    </lineage>
</organism>
<name>K0SHG2_THAOC</name>
<evidence type="ECO:0000256" key="1">
    <source>
        <dbReference type="SAM" id="MobiDB-lite"/>
    </source>
</evidence>
<sequence length="606" mass="66032">MFIAFHEGYTAAYIDKDGEIYEGTVARTETDAGLVYISDDGQEYSVHHSNVVQYHSGPAKEVASHNQLEAGSVKKGDVILLSADVSENRHWLSVGVVTNVSSVSISVTDPSKITGFEDNQGYTWDYDPKNFYVRASRFAPFALSFRSQEISQDVLSYCLDMVSNCTQYGGPNLYPACENTLVTYALLELVGCVDDVAVSSSRIVSASITEYGRRVQSREENLSIIYRLSSNLMNALASRQVGFIDQARNSLGSVWERTIGKITEQLGGRDLSPETHRELSNFFIHYVTKAFSLLADASSSIANANFHAARVECQRLRADNNALREDNAALRARLSVHPPTDRTASSDQHRPLGEIVCGSEDIGGFSQEDAGGGDFTLDDTGDHNEPALTSPRPRPAKRLSNDSSDDGSTATSEEGCAADASGPTPRKMMRAEHTPSTSPFTSAPATPAPANPFGQSSDAPATEAKEESPMFTPFGFRHPSVSGTPALMGGNTPAFSCGSSGRDFVDQIMTETSVQDSQALYDPSRYGLGRTELDPAIGQSQRESPQSPDLLAPSQPQYGASQSPHWRIQYANRMNAMNFGRQPQEEPSQSQGFWPSYIKGMQHWYK</sequence>
<feature type="compositionally biased region" description="Polar residues" evidence="1">
    <location>
        <begin position="538"/>
        <end position="547"/>
    </location>
</feature>
<dbReference type="AlphaFoldDB" id="K0SHG2"/>
<feature type="region of interest" description="Disordered" evidence="1">
    <location>
        <begin position="331"/>
        <end position="477"/>
    </location>
</feature>
<reference evidence="2 3" key="1">
    <citation type="journal article" date="2012" name="Genome Biol.">
        <title>Genome and low-iron response of an oceanic diatom adapted to chronic iron limitation.</title>
        <authorList>
            <person name="Lommer M."/>
            <person name="Specht M."/>
            <person name="Roy A.S."/>
            <person name="Kraemer L."/>
            <person name="Andreson R."/>
            <person name="Gutowska M.A."/>
            <person name="Wolf J."/>
            <person name="Bergner S.V."/>
            <person name="Schilhabel M.B."/>
            <person name="Klostermeier U.C."/>
            <person name="Beiko R.G."/>
            <person name="Rosenstiel P."/>
            <person name="Hippler M."/>
            <person name="Laroche J."/>
        </authorList>
    </citation>
    <scope>NUCLEOTIDE SEQUENCE [LARGE SCALE GENOMIC DNA]</scope>
    <source>
        <strain evidence="2 3">CCMP1005</strain>
    </source>
</reference>
<feature type="region of interest" description="Disordered" evidence="1">
    <location>
        <begin position="515"/>
        <end position="563"/>
    </location>
</feature>
<feature type="compositionally biased region" description="Low complexity" evidence="1">
    <location>
        <begin position="434"/>
        <end position="445"/>
    </location>
</feature>
<accession>K0SHG2</accession>
<dbReference type="EMBL" id="AGNL01017268">
    <property type="protein sequence ID" value="EJK64424.1"/>
    <property type="molecule type" value="Genomic_DNA"/>
</dbReference>
<evidence type="ECO:0000313" key="2">
    <source>
        <dbReference type="EMBL" id="EJK64424.1"/>
    </source>
</evidence>
<dbReference type="Proteomes" id="UP000266841">
    <property type="component" value="Unassembled WGS sequence"/>
</dbReference>
<comment type="caution">
    <text evidence="2">The sequence shown here is derived from an EMBL/GenBank/DDBJ whole genome shotgun (WGS) entry which is preliminary data.</text>
</comment>